<reference evidence="1 4" key="2">
    <citation type="journal article" date="2017" name="Virus Res.">
        <title>Complete genomic characterisation of two novel poxviruses (WKPV and EKPV) from western and eastern grey kangaroos.</title>
        <authorList>
            <person name="Bennett M."/>
            <person name="Tu S.L."/>
            <person name="Upton C."/>
            <person name="McArtor C."/>
            <person name="Gillett A."/>
            <person name="Laird T."/>
            <person name="O'Dea M."/>
        </authorList>
    </citation>
    <scope>NUCLEOTIDE SEQUENCE [LARGE SCALE GENOMIC DNA]</scope>
    <source>
        <strain evidence="1">Sunshine Coast</strain>
    </source>
</reference>
<evidence type="ECO:0000313" key="4">
    <source>
        <dbReference type="Proteomes" id="UP000318205"/>
    </source>
</evidence>
<sequence length="122" mass="13714">MEIIRKIHAERVVTDKDVQAFLAALGLRKPEPNALSSSVPLLRWSALYPLEKQDYTARDVVALFRVLVGSVPSLVTRDLLFHAFDDRLGVRLDTSRLDLLFGHGVASLPFPAFSRRLLYLLA</sequence>
<keyword evidence="4" id="KW-1185">Reference proteome</keyword>
<reference evidence="2" key="3">
    <citation type="submission" date="2018-08" db="EMBL/GenBank/DDBJ databases">
        <authorList>
            <person name="Ferrada E.E."/>
            <person name="Latorre B.A."/>
        </authorList>
    </citation>
    <scope>NUCLEOTIDE SEQUENCE</scope>
    <source>
        <strain evidence="2">NSW</strain>
    </source>
</reference>
<proteinExistence type="predicted"/>
<name>A0A2C9DTA3_9POXV</name>
<dbReference type="EMBL" id="MF661791">
    <property type="protein sequence ID" value="AXK50185.1"/>
    <property type="molecule type" value="Genomic_DNA"/>
</dbReference>
<dbReference type="EMBL" id="MF467281">
    <property type="protein sequence ID" value="ATI21236.1"/>
    <property type="molecule type" value="Genomic_DNA"/>
</dbReference>
<evidence type="ECO:0000313" key="2">
    <source>
        <dbReference type="EMBL" id="AXK50185.1"/>
    </source>
</evidence>
<organism evidence="1 4">
    <name type="scientific">Eastern grey kangaroopox virus</name>
    <dbReference type="NCBI Taxonomy" id="2042482"/>
    <lineage>
        <taxon>Viruses</taxon>
        <taxon>Varidnaviria</taxon>
        <taxon>Bamfordvirae</taxon>
        <taxon>Nucleocytoviricota</taxon>
        <taxon>Pokkesviricetes</taxon>
        <taxon>Chitovirales</taxon>
        <taxon>Poxviridae</taxon>
        <taxon>Chordopoxvirinae</taxon>
        <taxon>Macropopoxvirus</taxon>
        <taxon>Macropopoxvirus mgiganteuspox</taxon>
        <taxon>Eastern kangaroopox virus</taxon>
    </lineage>
</organism>
<accession>A0A2C9DTA3</accession>
<evidence type="ECO:0000313" key="1">
    <source>
        <dbReference type="EMBL" id="ATI21236.1"/>
    </source>
</evidence>
<evidence type="ECO:0000313" key="3">
    <source>
        <dbReference type="Proteomes" id="UP000318014"/>
    </source>
</evidence>
<dbReference type="Proteomes" id="UP000318205">
    <property type="component" value="Segment"/>
</dbReference>
<protein>
    <submittedName>
        <fullName evidence="1">Uncharacterized protein</fullName>
    </submittedName>
</protein>
<reference evidence="2 3" key="1">
    <citation type="journal article" date="2017" name="Sci. Rep.">
        <title>Molecular and microscopic characterization of a novel Eastern grey kangaroopox virus genome directly from a clinical sample.</title>
        <authorList>
            <person name="Sarker S."/>
            <person name="Roberts H.K."/>
            <person name="Tidd N."/>
            <person name="Ault S."/>
            <person name="Ladmore G."/>
            <person name="Peters A."/>
            <person name="Forwood J.K."/>
            <person name="Helbig K."/>
            <person name="Raidal S.R."/>
        </authorList>
    </citation>
    <scope>NUCLEOTIDE SEQUENCE [LARGE SCALE GENOMIC DNA]</scope>
    <source>
        <strain evidence="2 3">NSW</strain>
    </source>
</reference>
<gene>
    <name evidence="2" type="ORF">EKPV-NSW-ORF156</name>
</gene>
<dbReference type="Proteomes" id="UP000318014">
    <property type="component" value="Genome"/>
</dbReference>